<sequence>MRADGVVHPFRRPFAVLAAVLALFLVAPLVVTAPVSVTTTRYVSMPTAGVSFGHYVRVFTDPAWLAALRDSLVVALGATALATALGAGGAIGVWRRSGPIAGALRAVVLMPLIVPPVVTALALSRAWVKLGLFDTLAGVILAHAIVAMPFVFLTVSAALEGLDPRIEPAARSLGAGPFTTVRRILLPNVLPGLGAGALFAFVISWDEVTVTLFVSSRAVFTLPRKIWSEIRDNIDPAVAVVSVFTVAVALAIGLAVVARPSRAGGRRDRGGSGPSGPSAEALRPQQTIRPAPCAARRDA</sequence>
<dbReference type="InterPro" id="IPR000515">
    <property type="entry name" value="MetI-like"/>
</dbReference>
<evidence type="ECO:0000256" key="4">
    <source>
        <dbReference type="ARBA" id="ARBA00022519"/>
    </source>
</evidence>
<evidence type="ECO:0000259" key="10">
    <source>
        <dbReference type="PROSITE" id="PS50928"/>
    </source>
</evidence>
<keyword evidence="6 8" id="KW-1133">Transmembrane helix</keyword>
<evidence type="ECO:0000256" key="9">
    <source>
        <dbReference type="SAM" id="MobiDB-lite"/>
    </source>
</evidence>
<evidence type="ECO:0000256" key="1">
    <source>
        <dbReference type="ARBA" id="ARBA00004429"/>
    </source>
</evidence>
<keyword evidence="5 8" id="KW-0812">Transmembrane</keyword>
<dbReference type="GO" id="GO:0055085">
    <property type="term" value="P:transmembrane transport"/>
    <property type="evidence" value="ECO:0007669"/>
    <property type="project" value="InterPro"/>
</dbReference>
<keyword evidence="3" id="KW-1003">Cell membrane</keyword>
<dbReference type="CDD" id="cd06261">
    <property type="entry name" value="TM_PBP2"/>
    <property type="match status" value="1"/>
</dbReference>
<keyword evidence="2 8" id="KW-0813">Transport</keyword>
<evidence type="ECO:0000256" key="8">
    <source>
        <dbReference type="RuleBase" id="RU363032"/>
    </source>
</evidence>
<dbReference type="GO" id="GO:0005886">
    <property type="term" value="C:plasma membrane"/>
    <property type="evidence" value="ECO:0007669"/>
    <property type="project" value="UniProtKB-SubCell"/>
</dbReference>
<keyword evidence="4" id="KW-0997">Cell inner membrane</keyword>
<feature type="transmembrane region" description="Helical" evidence="8">
    <location>
        <begin position="106"/>
        <end position="128"/>
    </location>
</feature>
<feature type="transmembrane region" description="Helical" evidence="8">
    <location>
        <begin position="72"/>
        <end position="94"/>
    </location>
</feature>
<evidence type="ECO:0000313" key="11">
    <source>
        <dbReference type="EMBL" id="XBY42970.1"/>
    </source>
</evidence>
<reference evidence="11" key="1">
    <citation type="submission" date="2024-06" db="EMBL/GenBank/DDBJ databases">
        <title>Methylostella associata gen. nov., sp. nov., a novel Ancalomicrobiaceae-affiliated facultatively methylotrophic bacteria that feed on methanotrophs of the genus Methylococcus.</title>
        <authorList>
            <person name="Saltykova V."/>
            <person name="Danilova O.V."/>
            <person name="Oshkin I.Y."/>
            <person name="Belova S.E."/>
            <person name="Pimenov N.V."/>
            <person name="Dedysh S.N."/>
        </authorList>
    </citation>
    <scope>NUCLEOTIDE SEQUENCE</scope>
    <source>
        <strain evidence="11">S20</strain>
    </source>
</reference>
<gene>
    <name evidence="11" type="ORF">ABS361_12710</name>
</gene>
<dbReference type="PANTHER" id="PTHR43357:SF4">
    <property type="entry name" value="INNER MEMBRANE ABC TRANSPORTER PERMEASE PROTEIN YDCV"/>
    <property type="match status" value="1"/>
</dbReference>
<comment type="subcellular location">
    <subcellularLocation>
        <location evidence="1">Cell inner membrane</location>
        <topology evidence="1">Multi-pass membrane protein</topology>
    </subcellularLocation>
    <subcellularLocation>
        <location evidence="8">Cell membrane</location>
        <topology evidence="8">Multi-pass membrane protein</topology>
    </subcellularLocation>
</comment>
<dbReference type="PANTHER" id="PTHR43357">
    <property type="entry name" value="INNER MEMBRANE ABC TRANSPORTER PERMEASE PROTEIN YDCV"/>
    <property type="match status" value="1"/>
</dbReference>
<name>A0AAU7X5V3_9HYPH</name>
<organism evidence="11">
    <name type="scientific">Methyloraptor flagellatus</name>
    <dbReference type="NCBI Taxonomy" id="3162530"/>
    <lineage>
        <taxon>Bacteria</taxon>
        <taxon>Pseudomonadati</taxon>
        <taxon>Pseudomonadota</taxon>
        <taxon>Alphaproteobacteria</taxon>
        <taxon>Hyphomicrobiales</taxon>
        <taxon>Ancalomicrobiaceae</taxon>
        <taxon>Methyloraptor</taxon>
    </lineage>
</organism>
<feature type="transmembrane region" description="Helical" evidence="8">
    <location>
        <begin position="140"/>
        <end position="163"/>
    </location>
</feature>
<proteinExistence type="inferred from homology"/>
<dbReference type="Pfam" id="PF00528">
    <property type="entry name" value="BPD_transp_1"/>
    <property type="match status" value="1"/>
</dbReference>
<keyword evidence="7 8" id="KW-0472">Membrane</keyword>
<protein>
    <submittedName>
        <fullName evidence="11">ABC transporter permease</fullName>
    </submittedName>
</protein>
<feature type="domain" description="ABC transmembrane type-1" evidence="10">
    <location>
        <begin position="68"/>
        <end position="256"/>
    </location>
</feature>
<dbReference type="RefSeq" id="WP_407048073.1">
    <property type="nucleotide sequence ID" value="NZ_CP158568.1"/>
</dbReference>
<dbReference type="Gene3D" id="1.10.3720.10">
    <property type="entry name" value="MetI-like"/>
    <property type="match status" value="1"/>
</dbReference>
<dbReference type="AlphaFoldDB" id="A0AAU7X5V3"/>
<feature type="region of interest" description="Disordered" evidence="9">
    <location>
        <begin position="262"/>
        <end position="299"/>
    </location>
</feature>
<feature type="transmembrane region" description="Helical" evidence="8">
    <location>
        <begin position="184"/>
        <end position="205"/>
    </location>
</feature>
<comment type="similarity">
    <text evidence="8">Belongs to the binding-protein-dependent transport system permease family.</text>
</comment>
<accession>A0AAU7X5V3</accession>
<evidence type="ECO:0000256" key="3">
    <source>
        <dbReference type="ARBA" id="ARBA00022475"/>
    </source>
</evidence>
<dbReference type="KEGG" id="mflg:ABS361_12710"/>
<evidence type="ECO:0000256" key="6">
    <source>
        <dbReference type="ARBA" id="ARBA00022989"/>
    </source>
</evidence>
<dbReference type="InterPro" id="IPR035906">
    <property type="entry name" value="MetI-like_sf"/>
</dbReference>
<evidence type="ECO:0000256" key="2">
    <source>
        <dbReference type="ARBA" id="ARBA00022448"/>
    </source>
</evidence>
<feature type="transmembrane region" description="Helical" evidence="8">
    <location>
        <begin position="237"/>
        <end position="258"/>
    </location>
</feature>
<evidence type="ECO:0000256" key="5">
    <source>
        <dbReference type="ARBA" id="ARBA00022692"/>
    </source>
</evidence>
<dbReference type="EMBL" id="CP158568">
    <property type="protein sequence ID" value="XBY42970.1"/>
    <property type="molecule type" value="Genomic_DNA"/>
</dbReference>
<dbReference type="SUPFAM" id="SSF161098">
    <property type="entry name" value="MetI-like"/>
    <property type="match status" value="1"/>
</dbReference>
<evidence type="ECO:0000256" key="7">
    <source>
        <dbReference type="ARBA" id="ARBA00023136"/>
    </source>
</evidence>
<dbReference type="PROSITE" id="PS50928">
    <property type="entry name" value="ABC_TM1"/>
    <property type="match status" value="1"/>
</dbReference>